<dbReference type="KEGG" id="iho:Igni_0219"/>
<dbReference type="STRING" id="453591.Igni_0219"/>
<dbReference type="RefSeq" id="WP_011998255.1">
    <property type="nucleotide sequence ID" value="NC_009776.1"/>
</dbReference>
<accession>A8A901</accession>
<evidence type="ECO:0000259" key="1">
    <source>
        <dbReference type="Pfam" id="PF00586"/>
    </source>
</evidence>
<dbReference type="OrthoDB" id="45909at2157"/>
<dbReference type="InterPro" id="IPR016188">
    <property type="entry name" value="PurM-like_N"/>
</dbReference>
<dbReference type="InterPro" id="IPR036676">
    <property type="entry name" value="PurM-like_C_sf"/>
</dbReference>
<dbReference type="SUPFAM" id="SSF56042">
    <property type="entry name" value="PurM C-terminal domain-like"/>
    <property type="match status" value="1"/>
</dbReference>
<dbReference type="SUPFAM" id="SSF55326">
    <property type="entry name" value="PurM N-terminal domain-like"/>
    <property type="match status" value="1"/>
</dbReference>
<dbReference type="HOGENOM" id="CLU_046964_2_1_2"/>
<organism evidence="2 3">
    <name type="scientific">Ignicoccus hospitalis (strain KIN4/I / DSM 18386 / JCM 14125)</name>
    <dbReference type="NCBI Taxonomy" id="453591"/>
    <lineage>
        <taxon>Archaea</taxon>
        <taxon>Thermoproteota</taxon>
        <taxon>Thermoprotei</taxon>
        <taxon>Desulfurococcales</taxon>
        <taxon>Desulfurococcaceae</taxon>
        <taxon>Ignicoccus</taxon>
    </lineage>
</organism>
<dbReference type="GeneID" id="5562089"/>
<dbReference type="PhylomeDB" id="A8A901"/>
<dbReference type="GO" id="GO:0009030">
    <property type="term" value="F:thiamine-phosphate kinase activity"/>
    <property type="evidence" value="ECO:0007669"/>
    <property type="project" value="InterPro"/>
</dbReference>
<protein>
    <submittedName>
        <fullName evidence="2">AIR synthase related protein domain protein</fullName>
    </submittedName>
</protein>
<keyword evidence="3" id="KW-1185">Reference proteome</keyword>
<dbReference type="Gene3D" id="3.90.650.10">
    <property type="entry name" value="PurM-like C-terminal domain"/>
    <property type="match status" value="1"/>
</dbReference>
<dbReference type="Pfam" id="PF00586">
    <property type="entry name" value="AIRS"/>
    <property type="match status" value="1"/>
</dbReference>
<dbReference type="InterPro" id="IPR006283">
    <property type="entry name" value="ThiL-like"/>
</dbReference>
<name>A8A901_IGNH4</name>
<dbReference type="Proteomes" id="UP000000262">
    <property type="component" value="Chromosome"/>
</dbReference>
<dbReference type="AlphaFoldDB" id="A8A901"/>
<dbReference type="Gene3D" id="3.30.1330.10">
    <property type="entry name" value="PurM-like, N-terminal domain"/>
    <property type="match status" value="1"/>
</dbReference>
<gene>
    <name evidence="2" type="ordered locus">Igni_0219</name>
</gene>
<proteinExistence type="predicted"/>
<dbReference type="EMBL" id="CP000816">
    <property type="protein sequence ID" value="ABU81403.1"/>
    <property type="molecule type" value="Genomic_DNA"/>
</dbReference>
<feature type="domain" description="PurM-like N-terminal" evidence="1">
    <location>
        <begin position="23"/>
        <end position="129"/>
    </location>
</feature>
<dbReference type="CDD" id="cd02194">
    <property type="entry name" value="ThiL"/>
    <property type="match status" value="1"/>
</dbReference>
<evidence type="ECO:0000313" key="2">
    <source>
        <dbReference type="EMBL" id="ABU81403.1"/>
    </source>
</evidence>
<dbReference type="InterPro" id="IPR036921">
    <property type="entry name" value="PurM-like_N_sf"/>
</dbReference>
<dbReference type="GO" id="GO:0009228">
    <property type="term" value="P:thiamine biosynthetic process"/>
    <property type="evidence" value="ECO:0007669"/>
    <property type="project" value="InterPro"/>
</dbReference>
<dbReference type="eggNOG" id="arCOG00638">
    <property type="taxonomic scope" value="Archaea"/>
</dbReference>
<reference evidence="2 3" key="1">
    <citation type="journal article" date="2008" name="Genome Biol.">
        <title>A genomic analysis of the archaeal system Ignicoccus hospitalis-Nanoarchaeum equitans.</title>
        <authorList>
            <person name="Podar M."/>
            <person name="Anderson I."/>
            <person name="Makarova K.S."/>
            <person name="Elkins J.G."/>
            <person name="Ivanova N."/>
            <person name="Wall M.A."/>
            <person name="Lykidis A."/>
            <person name="Mavromatis K."/>
            <person name="Sun H."/>
            <person name="Hudson M.E."/>
            <person name="Chen W."/>
            <person name="Deciu C."/>
            <person name="Hutchison D."/>
            <person name="Eads J.R."/>
            <person name="Anderson A."/>
            <person name="Fernandes F."/>
            <person name="Szeto E."/>
            <person name="Lapidus A."/>
            <person name="Kyrpides N.C."/>
            <person name="Saier M.H.Jr."/>
            <person name="Richardson P.M."/>
            <person name="Rachel R."/>
            <person name="Huber H."/>
            <person name="Eisen J.A."/>
            <person name="Koonin E.V."/>
            <person name="Keller M."/>
            <person name="Stetter K.O."/>
        </authorList>
    </citation>
    <scope>NUCLEOTIDE SEQUENCE [LARGE SCALE GENOMIC DNA]</scope>
    <source>
        <strain evidence="3">KIN4/I / DSM 18386 / JCM 14125</strain>
    </source>
</reference>
<evidence type="ECO:0000313" key="3">
    <source>
        <dbReference type="Proteomes" id="UP000000262"/>
    </source>
</evidence>
<dbReference type="PANTHER" id="PTHR30270">
    <property type="entry name" value="THIAMINE-MONOPHOSPHATE KINASE"/>
    <property type="match status" value="1"/>
</dbReference>
<dbReference type="PANTHER" id="PTHR30270:SF0">
    <property type="entry name" value="THIAMINE-MONOPHOSPHATE KINASE"/>
    <property type="match status" value="1"/>
</dbReference>
<sequence>MKVEDELLAIVRRRLGAGLLGPGDDVDFIKVGDYRLVFNVDGFSAKGVLLEFMDLRDVGWRGVTACVSDLVAKLVKPKYFLHSVYGSDVEEVREIVEGIVEAAEEYGLAFLGADTNKGEAAVDVFCFGLSDLDPPRLGGARPGDKVVVPEGCWGCINRCLRGEYWEHCKRPKVPLELLERLRGYEKYVHASTDSSDGLVISLYKLAWASGVTIALHEPPPGPLGEEGLYGGEEYLPVFVVDPSASEAVEEAVKGRAIGEVLPGRPEVVYKGRTLDPRGWEWF</sequence>